<dbReference type="AlphaFoldDB" id="A0A370X0U2"/>
<dbReference type="RefSeq" id="WP_115479174.1">
    <property type="nucleotide sequence ID" value="NZ_QRBF01000006.1"/>
</dbReference>
<protein>
    <recommendedName>
        <fullName evidence="4">4-vinyl reductase 4VR domain-containing protein</fullName>
    </recommendedName>
</protein>
<proteinExistence type="predicted"/>
<feature type="region of interest" description="Disordered" evidence="1">
    <location>
        <begin position="119"/>
        <end position="143"/>
    </location>
</feature>
<evidence type="ECO:0000313" key="2">
    <source>
        <dbReference type="EMBL" id="RDS82019.1"/>
    </source>
</evidence>
<organism evidence="2 3">
    <name type="scientific">Dyella psychrodurans</name>
    <dbReference type="NCBI Taxonomy" id="1927960"/>
    <lineage>
        <taxon>Bacteria</taxon>
        <taxon>Pseudomonadati</taxon>
        <taxon>Pseudomonadota</taxon>
        <taxon>Gammaproteobacteria</taxon>
        <taxon>Lysobacterales</taxon>
        <taxon>Rhodanobacteraceae</taxon>
        <taxon>Dyella</taxon>
    </lineage>
</organism>
<evidence type="ECO:0000256" key="1">
    <source>
        <dbReference type="SAM" id="MobiDB-lite"/>
    </source>
</evidence>
<accession>A0A370X0U2</accession>
<dbReference type="EMBL" id="QRBF01000006">
    <property type="protein sequence ID" value="RDS82019.1"/>
    <property type="molecule type" value="Genomic_DNA"/>
</dbReference>
<dbReference type="OrthoDB" id="6656431at2"/>
<reference evidence="2 3" key="1">
    <citation type="submission" date="2018-07" db="EMBL/GenBank/DDBJ databases">
        <title>Dyella monticola sp. nov. and Dyella psychrodurans sp. nov. isolated from monsoon evergreen broad-leaved forest soil of Dinghu Mountain, China.</title>
        <authorList>
            <person name="Gao Z."/>
            <person name="Qiu L."/>
        </authorList>
    </citation>
    <scope>NUCLEOTIDE SEQUENCE [LARGE SCALE GENOMIC DNA]</scope>
    <source>
        <strain evidence="2 3">4MSK11</strain>
    </source>
</reference>
<name>A0A370X0U2_9GAMM</name>
<evidence type="ECO:0000313" key="3">
    <source>
        <dbReference type="Proteomes" id="UP000255334"/>
    </source>
</evidence>
<gene>
    <name evidence="2" type="ORF">DWU99_16570</name>
</gene>
<sequence length="327" mass="35158">MIELEIQALSQSREGLLVDVGRAVLASGFSVQRQRLVQDPHGVLITLVVCGPARKQRALEAALEGHERIISFNTAPFEEGPPKPHFAASRTFAREAVAPPPAPVVKAEPAAAPAAAAAVATDKPVETPESKATVESPVMPQPKQEVQAEPEPEFFFIPTRPPAPAPAPVAIEPYVEVIQLGPDVDAVEKVLPKLTNGYPQIFPLLLALERSVADAARESTLQLAGQRIGEWVFERDYAHESRLDVDEAMTRIGVPALSAFAQVEYRGGQLHIRDSQLCAEGGHSGCRFFDGYLEGLIGRITSSRNLSIFAVCCRSYGADACVLAISN</sequence>
<comment type="caution">
    <text evidence="2">The sequence shown here is derived from an EMBL/GenBank/DDBJ whole genome shotgun (WGS) entry which is preliminary data.</text>
</comment>
<keyword evidence="3" id="KW-1185">Reference proteome</keyword>
<evidence type="ECO:0008006" key="4">
    <source>
        <dbReference type="Google" id="ProtNLM"/>
    </source>
</evidence>
<dbReference type="Proteomes" id="UP000255334">
    <property type="component" value="Unassembled WGS sequence"/>
</dbReference>